<organism evidence="1 2">
    <name type="scientific">Dallia pectoralis</name>
    <name type="common">Alaska blackfish</name>
    <dbReference type="NCBI Taxonomy" id="75939"/>
    <lineage>
        <taxon>Eukaryota</taxon>
        <taxon>Metazoa</taxon>
        <taxon>Chordata</taxon>
        <taxon>Craniata</taxon>
        <taxon>Vertebrata</taxon>
        <taxon>Euteleostomi</taxon>
        <taxon>Actinopterygii</taxon>
        <taxon>Neopterygii</taxon>
        <taxon>Teleostei</taxon>
        <taxon>Protacanthopterygii</taxon>
        <taxon>Esociformes</taxon>
        <taxon>Umbridae</taxon>
        <taxon>Dallia</taxon>
    </lineage>
</organism>
<sequence length="130" mass="14168">MSDSDIIMAEPGVPLPLLDPADLRNARSLPPKPLPDGACTLHSLLCIPSSSAPRPIPTPPSQSKSVSGQSGNLWRALMATATSHSASHQFCRVTEWRNTRRTRGFSRRPKTGTDAWLKKQDHDRWAGSSS</sequence>
<dbReference type="EMBL" id="CM055751">
    <property type="protein sequence ID" value="KAJ7993217.1"/>
    <property type="molecule type" value="Genomic_DNA"/>
</dbReference>
<name>A0ACC2FPB5_DALPE</name>
<accession>A0ACC2FPB5</accession>
<evidence type="ECO:0000313" key="1">
    <source>
        <dbReference type="EMBL" id="KAJ7993217.1"/>
    </source>
</evidence>
<protein>
    <submittedName>
        <fullName evidence="1">Uncharacterized protein</fullName>
    </submittedName>
</protein>
<dbReference type="Proteomes" id="UP001157502">
    <property type="component" value="Chromosome 24"/>
</dbReference>
<reference evidence="1" key="1">
    <citation type="submission" date="2021-05" db="EMBL/GenBank/DDBJ databases">
        <authorList>
            <person name="Pan Q."/>
            <person name="Jouanno E."/>
            <person name="Zahm M."/>
            <person name="Klopp C."/>
            <person name="Cabau C."/>
            <person name="Louis A."/>
            <person name="Berthelot C."/>
            <person name="Parey E."/>
            <person name="Roest Crollius H."/>
            <person name="Montfort J."/>
            <person name="Robinson-Rechavi M."/>
            <person name="Bouchez O."/>
            <person name="Lampietro C."/>
            <person name="Lopez Roques C."/>
            <person name="Donnadieu C."/>
            <person name="Postlethwait J."/>
            <person name="Bobe J."/>
            <person name="Dillon D."/>
            <person name="Chandos A."/>
            <person name="von Hippel F."/>
            <person name="Guiguen Y."/>
        </authorList>
    </citation>
    <scope>NUCLEOTIDE SEQUENCE</scope>
    <source>
        <strain evidence="1">YG-Jan2019</strain>
    </source>
</reference>
<comment type="caution">
    <text evidence="1">The sequence shown here is derived from an EMBL/GenBank/DDBJ whole genome shotgun (WGS) entry which is preliminary data.</text>
</comment>
<proteinExistence type="predicted"/>
<gene>
    <name evidence="1" type="ORF">DPEC_G00270160</name>
</gene>
<evidence type="ECO:0000313" key="2">
    <source>
        <dbReference type="Proteomes" id="UP001157502"/>
    </source>
</evidence>
<keyword evidence="2" id="KW-1185">Reference proteome</keyword>